<evidence type="ECO:0000256" key="1">
    <source>
        <dbReference type="SAM" id="Phobius"/>
    </source>
</evidence>
<gene>
    <name evidence="2" type="ORF">S01H4_59287</name>
</gene>
<dbReference type="EMBL" id="BART01034747">
    <property type="protein sequence ID" value="GAH07330.1"/>
    <property type="molecule type" value="Genomic_DNA"/>
</dbReference>
<feature type="transmembrane region" description="Helical" evidence="1">
    <location>
        <begin position="15"/>
        <end position="36"/>
    </location>
</feature>
<keyword evidence="1" id="KW-0472">Membrane</keyword>
<dbReference type="AlphaFoldDB" id="X1DG96"/>
<comment type="caution">
    <text evidence="2">The sequence shown here is derived from an EMBL/GenBank/DDBJ whole genome shotgun (WGS) entry which is preliminary data.</text>
</comment>
<name>X1DG96_9ZZZZ</name>
<keyword evidence="1" id="KW-0812">Transmembrane</keyword>
<feature type="non-terminal residue" evidence="2">
    <location>
        <position position="66"/>
    </location>
</feature>
<keyword evidence="1" id="KW-1133">Transmembrane helix</keyword>
<sequence length="66" mass="7587">MRGVIMKEKLNKKDFLFIVVCIVISVITCFVSLKLYNRAFPEASLDFRVTKGEAKIIAEDFLKTMN</sequence>
<reference evidence="2" key="1">
    <citation type="journal article" date="2014" name="Front. Microbiol.">
        <title>High frequency of phylogenetically diverse reductive dehalogenase-homologous genes in deep subseafloor sedimentary metagenomes.</title>
        <authorList>
            <person name="Kawai M."/>
            <person name="Futagami T."/>
            <person name="Toyoda A."/>
            <person name="Takaki Y."/>
            <person name="Nishi S."/>
            <person name="Hori S."/>
            <person name="Arai W."/>
            <person name="Tsubouchi T."/>
            <person name="Morono Y."/>
            <person name="Uchiyama I."/>
            <person name="Ito T."/>
            <person name="Fujiyama A."/>
            <person name="Inagaki F."/>
            <person name="Takami H."/>
        </authorList>
    </citation>
    <scope>NUCLEOTIDE SEQUENCE</scope>
    <source>
        <strain evidence="2">Expedition CK06-06</strain>
    </source>
</reference>
<accession>X1DG96</accession>
<evidence type="ECO:0000313" key="2">
    <source>
        <dbReference type="EMBL" id="GAH07330.1"/>
    </source>
</evidence>
<protein>
    <submittedName>
        <fullName evidence="2">Uncharacterized protein</fullName>
    </submittedName>
</protein>
<proteinExistence type="predicted"/>
<organism evidence="2">
    <name type="scientific">marine sediment metagenome</name>
    <dbReference type="NCBI Taxonomy" id="412755"/>
    <lineage>
        <taxon>unclassified sequences</taxon>
        <taxon>metagenomes</taxon>
        <taxon>ecological metagenomes</taxon>
    </lineage>
</organism>